<dbReference type="EMBL" id="JACJID010000009">
    <property type="protein sequence ID" value="MBA8931490.1"/>
    <property type="molecule type" value="Genomic_DNA"/>
</dbReference>
<proteinExistence type="inferred from homology"/>
<dbReference type="GO" id="GO:0008784">
    <property type="term" value="F:alanine racemase activity"/>
    <property type="evidence" value="ECO:0007669"/>
    <property type="project" value="UniProtKB-EC"/>
</dbReference>
<dbReference type="InterPro" id="IPR029066">
    <property type="entry name" value="PLP-binding_barrel"/>
</dbReference>
<dbReference type="PROSITE" id="PS00395">
    <property type="entry name" value="ALANINE_RACEMASE"/>
    <property type="match status" value="1"/>
</dbReference>
<accession>A0ABR6BXC3</accession>
<dbReference type="Gene3D" id="2.40.37.10">
    <property type="entry name" value="Lyase, Ornithine Decarboxylase, Chain A, domain 1"/>
    <property type="match status" value="1"/>
</dbReference>
<dbReference type="InterPro" id="IPR020622">
    <property type="entry name" value="Ala_racemase_pyridoxalP-BS"/>
</dbReference>
<dbReference type="InterPro" id="IPR011079">
    <property type="entry name" value="Ala_racemase_C"/>
</dbReference>
<dbReference type="RefSeq" id="WP_030112015.1">
    <property type="nucleotide sequence ID" value="NZ_BAAABQ010000009.1"/>
</dbReference>
<dbReference type="SUPFAM" id="SSF51419">
    <property type="entry name" value="PLP-binding barrel"/>
    <property type="match status" value="1"/>
</dbReference>
<evidence type="ECO:0000256" key="4">
    <source>
        <dbReference type="HAMAP-Rule" id="MF_01201"/>
    </source>
</evidence>
<feature type="active site" description="Proton acceptor; specific for D-alanine" evidence="4">
    <location>
        <position position="43"/>
    </location>
</feature>
<evidence type="ECO:0000259" key="5">
    <source>
        <dbReference type="SMART" id="SM01005"/>
    </source>
</evidence>
<dbReference type="CDD" id="cd00430">
    <property type="entry name" value="PLPDE_III_AR"/>
    <property type="match status" value="1"/>
</dbReference>
<comment type="similarity">
    <text evidence="4">Belongs to the alanine racemase family.</text>
</comment>
<gene>
    <name evidence="6" type="ORF">BC739_008742</name>
</gene>
<evidence type="ECO:0000313" key="7">
    <source>
        <dbReference type="Proteomes" id="UP000517916"/>
    </source>
</evidence>
<dbReference type="PANTHER" id="PTHR30511">
    <property type="entry name" value="ALANINE RACEMASE"/>
    <property type="match status" value="1"/>
</dbReference>
<dbReference type="Gene3D" id="3.20.20.10">
    <property type="entry name" value="Alanine racemase"/>
    <property type="match status" value="1"/>
</dbReference>
<reference evidence="6 7" key="1">
    <citation type="submission" date="2020-08" db="EMBL/GenBank/DDBJ databases">
        <title>Genomic Encyclopedia of Archaeal and Bacterial Type Strains, Phase II (KMG-II): from individual species to whole genera.</title>
        <authorList>
            <person name="Goeker M."/>
        </authorList>
    </citation>
    <scope>NUCLEOTIDE SEQUENCE [LARGE SCALE GENOMIC DNA]</scope>
    <source>
        <strain evidence="6 7">DSM 43850</strain>
    </source>
</reference>
<dbReference type="EC" id="5.1.1.1" evidence="4"/>
<dbReference type="SMART" id="SM01005">
    <property type="entry name" value="Ala_racemase_C"/>
    <property type="match status" value="1"/>
</dbReference>
<dbReference type="PANTHER" id="PTHR30511:SF0">
    <property type="entry name" value="ALANINE RACEMASE, CATABOLIC-RELATED"/>
    <property type="match status" value="1"/>
</dbReference>
<keyword evidence="2 4" id="KW-0663">Pyridoxal phosphate</keyword>
<dbReference type="HAMAP" id="MF_01201">
    <property type="entry name" value="Ala_racemase"/>
    <property type="match status" value="1"/>
</dbReference>
<dbReference type="InterPro" id="IPR000821">
    <property type="entry name" value="Ala_racemase"/>
</dbReference>
<dbReference type="InterPro" id="IPR001608">
    <property type="entry name" value="Ala_racemase_N"/>
</dbReference>
<feature type="domain" description="Alanine racemase C-terminal" evidence="5">
    <location>
        <begin position="248"/>
        <end position="376"/>
    </location>
</feature>
<comment type="function">
    <text evidence="4">Catalyzes the interconversion of L-alanine and D-alanine. May also act on other amino acids.</text>
</comment>
<dbReference type="Proteomes" id="UP000517916">
    <property type="component" value="Unassembled WGS sequence"/>
</dbReference>
<organism evidence="6 7">
    <name type="scientific">Kutzneria viridogrisea</name>
    <dbReference type="NCBI Taxonomy" id="47990"/>
    <lineage>
        <taxon>Bacteria</taxon>
        <taxon>Bacillati</taxon>
        <taxon>Actinomycetota</taxon>
        <taxon>Actinomycetes</taxon>
        <taxon>Pseudonocardiales</taxon>
        <taxon>Pseudonocardiaceae</taxon>
        <taxon>Kutzneria</taxon>
    </lineage>
</organism>
<comment type="pathway">
    <text evidence="4">Amino-acid biosynthesis; D-alanine biosynthesis; D-alanine from L-alanine: step 1/1.</text>
</comment>
<name>A0ABR6BXC3_9PSEU</name>
<feature type="active site" description="Proton acceptor; specific for L-alanine" evidence="4">
    <location>
        <position position="269"/>
    </location>
</feature>
<evidence type="ECO:0000256" key="1">
    <source>
        <dbReference type="ARBA" id="ARBA00001933"/>
    </source>
</evidence>
<evidence type="ECO:0000256" key="3">
    <source>
        <dbReference type="ARBA" id="ARBA00023235"/>
    </source>
</evidence>
<evidence type="ECO:0000313" key="6">
    <source>
        <dbReference type="EMBL" id="MBA8931490.1"/>
    </source>
</evidence>
<evidence type="ECO:0000256" key="2">
    <source>
        <dbReference type="ARBA" id="ARBA00022898"/>
    </source>
</evidence>
<dbReference type="SUPFAM" id="SSF50621">
    <property type="entry name" value="Alanine racemase C-terminal domain-like"/>
    <property type="match status" value="1"/>
</dbReference>
<keyword evidence="3 4" id="KW-0413">Isomerase</keyword>
<comment type="catalytic activity">
    <reaction evidence="4">
        <text>L-alanine = D-alanine</text>
        <dbReference type="Rhea" id="RHEA:20249"/>
        <dbReference type="ChEBI" id="CHEBI:57416"/>
        <dbReference type="ChEBI" id="CHEBI:57972"/>
        <dbReference type="EC" id="5.1.1.1"/>
    </reaction>
</comment>
<dbReference type="InterPro" id="IPR009006">
    <property type="entry name" value="Ala_racemase/Decarboxylase_C"/>
</dbReference>
<keyword evidence="7" id="KW-1185">Reference proteome</keyword>
<protein>
    <recommendedName>
        <fullName evidence="4">Alanine racemase</fullName>
        <ecNumber evidence="4">5.1.1.1</ecNumber>
    </recommendedName>
</protein>
<dbReference type="NCBIfam" id="TIGR00492">
    <property type="entry name" value="alr"/>
    <property type="match status" value="1"/>
</dbReference>
<feature type="binding site" evidence="4">
    <location>
        <position position="317"/>
    </location>
    <ligand>
        <name>substrate</name>
    </ligand>
</feature>
<feature type="binding site" evidence="4">
    <location>
        <position position="141"/>
    </location>
    <ligand>
        <name>substrate</name>
    </ligand>
</feature>
<feature type="modified residue" description="N6-(pyridoxal phosphate)lysine" evidence="4">
    <location>
        <position position="43"/>
    </location>
</feature>
<dbReference type="Pfam" id="PF01168">
    <property type="entry name" value="Ala_racemase_N"/>
    <property type="match status" value="1"/>
</dbReference>
<comment type="caution">
    <text evidence="6">The sequence shown here is derived from an EMBL/GenBank/DDBJ whole genome shotgun (WGS) entry which is preliminary data.</text>
</comment>
<sequence>MADQHNPLPRAQVQVDLDAIRYNVDQLTRLAARTGAQTMAVIKADAYGHGALAVGNAALAAGASWLGVASVDEALALRGAGIQSRVFCWLHTVDDNFGPAVAAGIHLSVASLRQLWAVNSAARAVGVEAKVHLKIDTGLTRSGCQPAEWSALVEAAATAQAEGSLEVAGVWSHLACADEPGHPSVDRQAARLDDAYKVAANAGLNPIRHIANSAATLTRPDLHFDLVRPGIAVYGLNPVPGSATLRPAMSFRSTVSLARRVPAGEAVSYGHTWTTESETTLALVPVGYADGIPRTLSGRMEVWLGGRRRPVVGRVCMDQIVVDCGDDPITDGDEVLLFGPGDRGEPTAREWADTIGTIDYEIVTGMYRPRVSRSYVGGRR</sequence>
<dbReference type="PRINTS" id="PR00992">
    <property type="entry name" value="ALARACEMASE"/>
</dbReference>
<comment type="cofactor">
    <cofactor evidence="1 4">
        <name>pyridoxal 5'-phosphate</name>
        <dbReference type="ChEBI" id="CHEBI:597326"/>
    </cofactor>
</comment>
<dbReference type="Pfam" id="PF00842">
    <property type="entry name" value="Ala_racemase_C"/>
    <property type="match status" value="1"/>
</dbReference>